<dbReference type="AlphaFoldDB" id="A0A101I6T9"/>
<reference evidence="4" key="1">
    <citation type="journal article" date="2015" name="MBio">
        <title>Genome-resolved metagenomic analysis reveals roles for candidate phyla and other microbial community members in biogeochemical transformations in oil reservoirs.</title>
        <authorList>
            <person name="Hu P."/>
            <person name="Tom L."/>
            <person name="Singh A."/>
            <person name="Thomas B.C."/>
            <person name="Baker B.J."/>
            <person name="Piceno Y.M."/>
            <person name="Andersen G.L."/>
            <person name="Banfield J.F."/>
        </authorList>
    </citation>
    <scope>NUCLEOTIDE SEQUENCE [LARGE SCALE GENOMIC DNA]</scope>
    <source>
        <strain evidence="3">46_47</strain>
        <strain evidence="4">46_70</strain>
    </source>
</reference>
<dbReference type="InterPro" id="IPR003768">
    <property type="entry name" value="ScpA"/>
</dbReference>
<sequence>MEQLELVFSFPEFEGPLDLLVYLVRKHRVDIRLIPITVIADEFITHVNKMKSLDMVVTSDFLVMASTLMEMKSKALLPRISNNEAEVFDNQRKELYRRVEEYKAIKDLSKEFRVKLYDAYSYERATAKPTVDQERKEDLPDELTEAFKAILKETVLRERVYTIVSESINVEDRMMQIEQLYETIELHKFLMSLESRSEIIVSFLAVLELLKLNRYYLDTVEPLTLRRKVS</sequence>
<evidence type="ECO:0000313" key="2">
    <source>
        <dbReference type="EMBL" id="HCO69032.1"/>
    </source>
</evidence>
<evidence type="ECO:0000256" key="1">
    <source>
        <dbReference type="ARBA" id="ARBA00044777"/>
    </source>
</evidence>
<organism evidence="4 6">
    <name type="scientific">Mesotoga infera</name>
    <dbReference type="NCBI Taxonomy" id="1236046"/>
    <lineage>
        <taxon>Bacteria</taxon>
        <taxon>Thermotogati</taxon>
        <taxon>Thermotogota</taxon>
        <taxon>Thermotogae</taxon>
        <taxon>Kosmotogales</taxon>
        <taxon>Kosmotogaceae</taxon>
        <taxon>Mesotoga</taxon>
    </lineage>
</organism>
<dbReference type="Proteomes" id="UP000055014">
    <property type="component" value="Unassembled WGS sequence"/>
</dbReference>
<evidence type="ECO:0000313" key="5">
    <source>
        <dbReference type="Proteomes" id="UP000054260"/>
    </source>
</evidence>
<dbReference type="EMBL" id="DQBS01000007">
    <property type="protein sequence ID" value="HCO69032.1"/>
    <property type="molecule type" value="Genomic_DNA"/>
</dbReference>
<dbReference type="Gene3D" id="6.10.250.2410">
    <property type="match status" value="1"/>
</dbReference>
<dbReference type="PANTHER" id="PTHR33969:SF2">
    <property type="entry name" value="SEGREGATION AND CONDENSATION PROTEIN A"/>
    <property type="match status" value="1"/>
</dbReference>
<reference evidence="5 6" key="2">
    <citation type="journal article" date="2015" name="MBio">
        <title>Genome-Resolved Metagenomic Analysis Reveals Roles for Candidate Phyla and Other Microbial Community Members in Biogeochemical Transformations in Oil Reservoirs.</title>
        <authorList>
            <person name="Hu P."/>
            <person name="Tom L."/>
            <person name="Singh A."/>
            <person name="Thomas B.C."/>
            <person name="Baker B.J."/>
            <person name="Piceno Y.M."/>
            <person name="Andersen G.L."/>
            <person name="Banfield J.F."/>
        </authorList>
    </citation>
    <scope>NUCLEOTIDE SEQUENCE [LARGE SCALE GENOMIC DNA]</scope>
</reference>
<gene>
    <name evidence="2" type="ORF">DIT26_00335</name>
    <name evidence="3" type="ORF">XD86_0252</name>
    <name evidence="4" type="ORF">XE02_0831</name>
</gene>
<evidence type="ECO:0000313" key="7">
    <source>
        <dbReference type="Proteomes" id="UP000264215"/>
    </source>
</evidence>
<dbReference type="Pfam" id="PF02616">
    <property type="entry name" value="SMC_ScpA"/>
    <property type="match status" value="1"/>
</dbReference>
<dbReference type="Proteomes" id="UP000054260">
    <property type="component" value="Unassembled WGS sequence"/>
</dbReference>
<dbReference type="EMBL" id="LGGH01000020">
    <property type="protein sequence ID" value="KUK68335.1"/>
    <property type="molecule type" value="Genomic_DNA"/>
</dbReference>
<proteinExistence type="predicted"/>
<dbReference type="EMBL" id="LGGW01000064">
    <property type="protein sequence ID" value="KUK89856.1"/>
    <property type="molecule type" value="Genomic_DNA"/>
</dbReference>
<comment type="caution">
    <text evidence="4">The sequence shown here is derived from an EMBL/GenBank/DDBJ whole genome shotgun (WGS) entry which is preliminary data.</text>
</comment>
<dbReference type="Proteomes" id="UP000264215">
    <property type="component" value="Unassembled WGS sequence"/>
</dbReference>
<reference evidence="2 7" key="3">
    <citation type="journal article" date="2018" name="Nat. Biotechnol.">
        <title>A standardized bacterial taxonomy based on genome phylogeny substantially revises the tree of life.</title>
        <authorList>
            <person name="Parks D.H."/>
            <person name="Chuvochina M."/>
            <person name="Waite D.W."/>
            <person name="Rinke C."/>
            <person name="Skarshewski A."/>
            <person name="Chaumeil P.A."/>
            <person name="Hugenholtz P."/>
        </authorList>
    </citation>
    <scope>NUCLEOTIDE SEQUENCE [LARGE SCALE GENOMIC DNA]</scope>
    <source>
        <strain evidence="2">UBA9905</strain>
    </source>
</reference>
<name>A0A101I6T9_9BACT</name>
<dbReference type="PATRIC" id="fig|1236046.5.peg.437"/>
<evidence type="ECO:0000313" key="4">
    <source>
        <dbReference type="EMBL" id="KUK89856.1"/>
    </source>
</evidence>
<evidence type="ECO:0000313" key="3">
    <source>
        <dbReference type="EMBL" id="KUK68335.1"/>
    </source>
</evidence>
<accession>A0A101I6T9</accession>
<evidence type="ECO:0000313" key="6">
    <source>
        <dbReference type="Proteomes" id="UP000055014"/>
    </source>
</evidence>
<dbReference type="PANTHER" id="PTHR33969">
    <property type="entry name" value="SEGREGATION AND CONDENSATION PROTEIN A"/>
    <property type="match status" value="1"/>
</dbReference>
<protein>
    <recommendedName>
        <fullName evidence="1">Segregation and condensation protein A</fullName>
    </recommendedName>
</protein>